<keyword evidence="3" id="KW-1185">Reference proteome</keyword>
<sequence length="87" mass="10124">ITSEKKPQAWPMLSRFLNDVHSGRDVSTYSVYWEEYLDDDIVNDEEYEPENDFSVIEQKFSDINLDADNGTVAESSQSHVDYADQRQ</sequence>
<accession>A0A9N9PA26</accession>
<dbReference type="Proteomes" id="UP000789405">
    <property type="component" value="Unassembled WGS sequence"/>
</dbReference>
<dbReference type="AlphaFoldDB" id="A0A9N9PA26"/>
<feature type="region of interest" description="Disordered" evidence="1">
    <location>
        <begin position="67"/>
        <end position="87"/>
    </location>
</feature>
<evidence type="ECO:0000313" key="2">
    <source>
        <dbReference type="EMBL" id="CAG8820348.1"/>
    </source>
</evidence>
<organism evidence="2 3">
    <name type="scientific">Dentiscutata erythropus</name>
    <dbReference type="NCBI Taxonomy" id="1348616"/>
    <lineage>
        <taxon>Eukaryota</taxon>
        <taxon>Fungi</taxon>
        <taxon>Fungi incertae sedis</taxon>
        <taxon>Mucoromycota</taxon>
        <taxon>Glomeromycotina</taxon>
        <taxon>Glomeromycetes</taxon>
        <taxon>Diversisporales</taxon>
        <taxon>Gigasporaceae</taxon>
        <taxon>Dentiscutata</taxon>
    </lineage>
</organism>
<feature type="non-terminal residue" evidence="2">
    <location>
        <position position="1"/>
    </location>
</feature>
<feature type="non-terminal residue" evidence="2">
    <location>
        <position position="87"/>
    </location>
</feature>
<name>A0A9N9PA26_9GLOM</name>
<comment type="caution">
    <text evidence="2">The sequence shown here is derived from an EMBL/GenBank/DDBJ whole genome shotgun (WGS) entry which is preliminary data.</text>
</comment>
<protein>
    <submittedName>
        <fullName evidence="2">2330_t:CDS:1</fullName>
    </submittedName>
</protein>
<gene>
    <name evidence="2" type="ORF">DERYTH_LOCUS26940</name>
</gene>
<dbReference type="EMBL" id="CAJVPY010059229">
    <property type="protein sequence ID" value="CAG8820348.1"/>
    <property type="molecule type" value="Genomic_DNA"/>
</dbReference>
<evidence type="ECO:0000256" key="1">
    <source>
        <dbReference type="SAM" id="MobiDB-lite"/>
    </source>
</evidence>
<proteinExistence type="predicted"/>
<evidence type="ECO:0000313" key="3">
    <source>
        <dbReference type="Proteomes" id="UP000789405"/>
    </source>
</evidence>
<reference evidence="2" key="1">
    <citation type="submission" date="2021-06" db="EMBL/GenBank/DDBJ databases">
        <authorList>
            <person name="Kallberg Y."/>
            <person name="Tangrot J."/>
            <person name="Rosling A."/>
        </authorList>
    </citation>
    <scope>NUCLEOTIDE SEQUENCE</scope>
    <source>
        <strain evidence="2">MA453B</strain>
    </source>
</reference>